<evidence type="ECO:0000256" key="12">
    <source>
        <dbReference type="SAM" id="MobiDB-lite"/>
    </source>
</evidence>
<dbReference type="Pfam" id="PF00560">
    <property type="entry name" value="LRR_1"/>
    <property type="match status" value="1"/>
</dbReference>
<keyword evidence="7" id="KW-1133">Transmembrane helix</keyword>
<keyword evidence="11" id="KW-0067">ATP-binding</keyword>
<comment type="catalytic activity">
    <reaction evidence="9">
        <text>L-threonyl-[protein] + ATP = O-phospho-L-threonyl-[protein] + ADP + H(+)</text>
        <dbReference type="Rhea" id="RHEA:46608"/>
        <dbReference type="Rhea" id="RHEA-COMP:11060"/>
        <dbReference type="Rhea" id="RHEA-COMP:11605"/>
        <dbReference type="ChEBI" id="CHEBI:15378"/>
        <dbReference type="ChEBI" id="CHEBI:30013"/>
        <dbReference type="ChEBI" id="CHEBI:30616"/>
        <dbReference type="ChEBI" id="CHEBI:61977"/>
        <dbReference type="ChEBI" id="CHEBI:456216"/>
        <dbReference type="EC" id="2.7.11.1"/>
    </reaction>
</comment>
<evidence type="ECO:0000256" key="3">
    <source>
        <dbReference type="ARBA" id="ARBA00022614"/>
    </source>
</evidence>
<evidence type="ECO:0000256" key="2">
    <source>
        <dbReference type="ARBA" id="ARBA00012513"/>
    </source>
</evidence>
<comment type="subcellular location">
    <subcellularLocation>
        <location evidence="1">Membrane</location>
        <topology evidence="1">Single-pass membrane protein</topology>
    </subcellularLocation>
</comment>
<evidence type="ECO:0000256" key="5">
    <source>
        <dbReference type="ARBA" id="ARBA00022729"/>
    </source>
</evidence>
<dbReference type="InterPro" id="IPR011009">
    <property type="entry name" value="Kinase-like_dom_sf"/>
</dbReference>
<dbReference type="InterPro" id="IPR001245">
    <property type="entry name" value="Ser-Thr/Tyr_kinase_cat_dom"/>
</dbReference>
<dbReference type="PROSITE" id="PS00107">
    <property type="entry name" value="PROTEIN_KINASE_ATP"/>
    <property type="match status" value="1"/>
</dbReference>
<evidence type="ECO:0000313" key="14">
    <source>
        <dbReference type="EMBL" id="KAB1218473.1"/>
    </source>
</evidence>
<dbReference type="InterPro" id="IPR017441">
    <property type="entry name" value="Protein_kinase_ATP_BS"/>
</dbReference>
<evidence type="ECO:0000256" key="10">
    <source>
        <dbReference type="ARBA" id="ARBA00048679"/>
    </source>
</evidence>
<dbReference type="OrthoDB" id="2017114at2759"/>
<evidence type="ECO:0000256" key="7">
    <source>
        <dbReference type="ARBA" id="ARBA00022989"/>
    </source>
</evidence>
<dbReference type="PANTHER" id="PTHR45631">
    <property type="entry name" value="OS07G0107800 PROTEIN-RELATED"/>
    <property type="match status" value="1"/>
</dbReference>
<organism evidence="14 15">
    <name type="scientific">Morella rubra</name>
    <name type="common">Chinese bayberry</name>
    <dbReference type="NCBI Taxonomy" id="262757"/>
    <lineage>
        <taxon>Eukaryota</taxon>
        <taxon>Viridiplantae</taxon>
        <taxon>Streptophyta</taxon>
        <taxon>Embryophyta</taxon>
        <taxon>Tracheophyta</taxon>
        <taxon>Spermatophyta</taxon>
        <taxon>Magnoliopsida</taxon>
        <taxon>eudicotyledons</taxon>
        <taxon>Gunneridae</taxon>
        <taxon>Pentapetalae</taxon>
        <taxon>rosids</taxon>
        <taxon>fabids</taxon>
        <taxon>Fagales</taxon>
        <taxon>Myricaceae</taxon>
        <taxon>Morella</taxon>
    </lineage>
</organism>
<dbReference type="GO" id="GO:0004672">
    <property type="term" value="F:protein kinase activity"/>
    <property type="evidence" value="ECO:0007669"/>
    <property type="project" value="InterPro"/>
</dbReference>
<keyword evidence="6" id="KW-0677">Repeat</keyword>
<dbReference type="InterPro" id="IPR000719">
    <property type="entry name" value="Prot_kinase_dom"/>
</dbReference>
<keyword evidence="15" id="KW-1185">Reference proteome</keyword>
<keyword evidence="5" id="KW-0732">Signal</keyword>
<dbReference type="Gene3D" id="3.80.10.10">
    <property type="entry name" value="Ribonuclease Inhibitor"/>
    <property type="match status" value="1"/>
</dbReference>
<dbReference type="FunFam" id="3.80.10.10:FF:000129">
    <property type="entry name" value="Leucine-rich repeat receptor-like kinase"/>
    <property type="match status" value="1"/>
</dbReference>
<keyword evidence="11" id="KW-0547">Nucleotide-binding</keyword>
<dbReference type="PROSITE" id="PS50011">
    <property type="entry name" value="PROTEIN_KINASE_DOM"/>
    <property type="match status" value="1"/>
</dbReference>
<dbReference type="SUPFAM" id="SSF52058">
    <property type="entry name" value="L domain-like"/>
    <property type="match status" value="1"/>
</dbReference>
<feature type="binding site" evidence="11">
    <location>
        <position position="533"/>
    </location>
    <ligand>
        <name>ATP</name>
        <dbReference type="ChEBI" id="CHEBI:30616"/>
    </ligand>
</feature>
<dbReference type="InterPro" id="IPR032675">
    <property type="entry name" value="LRR_dom_sf"/>
</dbReference>
<evidence type="ECO:0000256" key="6">
    <source>
        <dbReference type="ARBA" id="ARBA00022737"/>
    </source>
</evidence>
<reference evidence="14 15" key="1">
    <citation type="journal article" date="2019" name="Plant Biotechnol. J.">
        <title>The red bayberry genome and genetic basis of sex determination.</title>
        <authorList>
            <person name="Jia H.M."/>
            <person name="Jia H.J."/>
            <person name="Cai Q.L."/>
            <person name="Wang Y."/>
            <person name="Zhao H.B."/>
            <person name="Yang W.F."/>
            <person name="Wang G.Y."/>
            <person name="Li Y.H."/>
            <person name="Zhan D.L."/>
            <person name="Shen Y.T."/>
            <person name="Niu Q.F."/>
            <person name="Chang L."/>
            <person name="Qiu J."/>
            <person name="Zhao L."/>
            <person name="Xie H.B."/>
            <person name="Fu W.Y."/>
            <person name="Jin J."/>
            <person name="Li X.W."/>
            <person name="Jiao Y."/>
            <person name="Zhou C.C."/>
            <person name="Tu T."/>
            <person name="Chai C.Y."/>
            <person name="Gao J.L."/>
            <person name="Fan L.J."/>
            <person name="van de Weg E."/>
            <person name="Wang J.Y."/>
            <person name="Gao Z.S."/>
        </authorList>
    </citation>
    <scope>NUCLEOTIDE SEQUENCE [LARGE SCALE GENOMIC DNA]</scope>
    <source>
        <tissue evidence="14">Leaves</tissue>
    </source>
</reference>
<dbReference type="Proteomes" id="UP000516437">
    <property type="component" value="Chromosome 3"/>
</dbReference>
<dbReference type="PRINTS" id="PR00019">
    <property type="entry name" value="LEURICHRPT"/>
</dbReference>
<evidence type="ECO:0000256" key="4">
    <source>
        <dbReference type="ARBA" id="ARBA00022692"/>
    </source>
</evidence>
<dbReference type="Pfam" id="PF07714">
    <property type="entry name" value="PK_Tyr_Ser-Thr"/>
    <property type="match status" value="1"/>
</dbReference>
<dbReference type="EMBL" id="RXIC02000021">
    <property type="protein sequence ID" value="KAB1218473.1"/>
    <property type="molecule type" value="Genomic_DNA"/>
</dbReference>
<dbReference type="Gene3D" id="1.10.510.10">
    <property type="entry name" value="Transferase(Phosphotransferase) domain 1"/>
    <property type="match status" value="1"/>
</dbReference>
<evidence type="ECO:0000313" key="15">
    <source>
        <dbReference type="Proteomes" id="UP000516437"/>
    </source>
</evidence>
<sequence length="711" mass="79241">MNGVREVEISASTAWIFYILAVAILHNSKLAAGDPQHSGRRLADNPSGFITLDCGLPEGSSYTDTTSGINYISDATFVDTGISRSISPKIKDAGRYTRYLRSFPEGIRNCYTINNITGGSKYLIRATFFYGNYDGIDKPPEFDLHIGANMWDTVKFDDANISVWKELIHVLPLNYIQVCLVNKSQGTPFISTIELRQLQNTSYTNTSGSLALRYAADVYDRSWSLYKRDSWTELSTNLSIEIPDSSKTYKPPSIVMSTAVTPKDDSAPLEFSWELYDDESEYYMYMYFAEVVRLKTNQSRSFNISFNGELRYGPVAPSYLSANTISINGSPQPIESGKKINGFSIFKTEKSTLPPIINAFEIYSVKYFKQPETHKEDVDSLGHHLKLEVDSITEIKSIYGIKRNWQGDPCGPKAYFWEGLNCSYDDSNPPRIISLNFSSSGLTGEISADISNLVMLQILDLSNNSLTGSVLYSLSQLPHLRVLNLERNQLSGSVPLQLIERSNNGSLLLSILGKGGFGTVYHGYIDDTQVAVKMLSQSSVKGISNISQRHVKLLMRVHHRNLTTLVGYCYEGTNMGLIYEYMAKGDLEAHLSETSNRNGCGTRYYKSNRLTEKTDVYSFGVVLLKIITGRSTIGRMHDMTHISQWVSSMLSNGDIRNIADPRMPGNLDVNSVWKAVEIAMLCVSPTSARRPNMSQGSGGTEGVFGNRNRSN</sequence>
<evidence type="ECO:0000259" key="13">
    <source>
        <dbReference type="PROSITE" id="PS50011"/>
    </source>
</evidence>
<dbReference type="Gene3D" id="3.30.200.20">
    <property type="entry name" value="Phosphorylase Kinase, domain 1"/>
    <property type="match status" value="1"/>
</dbReference>
<keyword evidence="4" id="KW-0812">Transmembrane</keyword>
<evidence type="ECO:0000256" key="1">
    <source>
        <dbReference type="ARBA" id="ARBA00004167"/>
    </source>
</evidence>
<dbReference type="SUPFAM" id="SSF56112">
    <property type="entry name" value="Protein kinase-like (PK-like)"/>
    <property type="match status" value="1"/>
</dbReference>
<dbReference type="AlphaFoldDB" id="A0A6A1W0P6"/>
<dbReference type="InterPro" id="IPR001611">
    <property type="entry name" value="Leu-rich_rpt"/>
</dbReference>
<name>A0A6A1W0P6_9ROSI</name>
<dbReference type="PANTHER" id="PTHR45631:SF202">
    <property type="entry name" value="SENESCENCE-INDUCED RECEPTOR-LIKE SERINE_THREONINE-PROTEIN KINASE"/>
    <property type="match status" value="1"/>
</dbReference>
<dbReference type="EC" id="2.7.11.1" evidence="2"/>
<keyword evidence="8" id="KW-0472">Membrane</keyword>
<comment type="caution">
    <text evidence="14">The sequence shown here is derived from an EMBL/GenBank/DDBJ whole genome shotgun (WGS) entry which is preliminary data.</text>
</comment>
<feature type="domain" description="Protein kinase" evidence="13">
    <location>
        <begin position="506"/>
        <end position="711"/>
    </location>
</feature>
<proteinExistence type="predicted"/>
<feature type="region of interest" description="Disordered" evidence="12">
    <location>
        <begin position="687"/>
        <end position="711"/>
    </location>
</feature>
<evidence type="ECO:0000256" key="8">
    <source>
        <dbReference type="ARBA" id="ARBA00023136"/>
    </source>
</evidence>
<accession>A0A6A1W0P6</accession>
<gene>
    <name evidence="14" type="ORF">CJ030_MR3G026353</name>
</gene>
<dbReference type="Pfam" id="PF12819">
    <property type="entry name" value="Malectin_like"/>
    <property type="match status" value="1"/>
</dbReference>
<dbReference type="GO" id="GO:0016020">
    <property type="term" value="C:membrane"/>
    <property type="evidence" value="ECO:0007669"/>
    <property type="project" value="UniProtKB-SubCell"/>
</dbReference>
<protein>
    <recommendedName>
        <fullName evidence="2">non-specific serine/threonine protein kinase</fullName>
        <ecNumber evidence="2">2.7.11.1</ecNumber>
    </recommendedName>
</protein>
<evidence type="ECO:0000256" key="9">
    <source>
        <dbReference type="ARBA" id="ARBA00047899"/>
    </source>
</evidence>
<comment type="catalytic activity">
    <reaction evidence="10">
        <text>L-seryl-[protein] + ATP = O-phospho-L-seryl-[protein] + ADP + H(+)</text>
        <dbReference type="Rhea" id="RHEA:17989"/>
        <dbReference type="Rhea" id="RHEA-COMP:9863"/>
        <dbReference type="Rhea" id="RHEA-COMP:11604"/>
        <dbReference type="ChEBI" id="CHEBI:15378"/>
        <dbReference type="ChEBI" id="CHEBI:29999"/>
        <dbReference type="ChEBI" id="CHEBI:30616"/>
        <dbReference type="ChEBI" id="CHEBI:83421"/>
        <dbReference type="ChEBI" id="CHEBI:456216"/>
        <dbReference type="EC" id="2.7.11.1"/>
    </reaction>
</comment>
<evidence type="ECO:0000256" key="11">
    <source>
        <dbReference type="PROSITE-ProRule" id="PRU10141"/>
    </source>
</evidence>
<dbReference type="InterPro" id="IPR024788">
    <property type="entry name" value="Malectin-like_Carb-bd_dom"/>
</dbReference>
<keyword evidence="3" id="KW-0433">Leucine-rich repeat</keyword>
<dbReference type="GO" id="GO:0005524">
    <property type="term" value="F:ATP binding"/>
    <property type="evidence" value="ECO:0007669"/>
    <property type="project" value="UniProtKB-UniRule"/>
</dbReference>